<evidence type="ECO:0000256" key="1">
    <source>
        <dbReference type="SAM" id="MobiDB-lite"/>
    </source>
</evidence>
<dbReference type="EMBL" id="JANQDX010000006">
    <property type="protein sequence ID" value="KAL0922020.1"/>
    <property type="molecule type" value="Genomic_DNA"/>
</dbReference>
<evidence type="ECO:0000256" key="2">
    <source>
        <dbReference type="SAM" id="SignalP"/>
    </source>
</evidence>
<gene>
    <name evidence="3" type="ORF">M5K25_005979</name>
</gene>
<accession>A0ABD0VAC6</accession>
<dbReference type="PANTHER" id="PTHR35290:SF2">
    <property type="entry name" value="PROTEIN CASPARIAN STRIP INTEGRITY FACTOR 1"/>
    <property type="match status" value="1"/>
</dbReference>
<dbReference type="AlphaFoldDB" id="A0ABD0VAC6"/>
<feature type="chain" id="PRO_5044799590" evidence="2">
    <location>
        <begin position="24"/>
        <end position="86"/>
    </location>
</feature>
<dbReference type="PANTHER" id="PTHR35290">
    <property type="entry name" value="PROTEIN CASPARIAN STRIP INTEGRITY FACTOR 1-RELATED"/>
    <property type="match status" value="1"/>
</dbReference>
<feature type="signal peptide" evidence="2">
    <location>
        <begin position="1"/>
        <end position="23"/>
    </location>
</feature>
<protein>
    <submittedName>
        <fullName evidence="3">Uncharacterized protein</fullName>
    </submittedName>
</protein>
<keyword evidence="4" id="KW-1185">Reference proteome</keyword>
<sequence length="86" mass="9537">MEIKKFSALLSVLILASLMFVSSTGDGHRKLIGKPPGSSMQELSKKPFEEEVLVLHHRILSVTTNDYGNYEPTPSLSKPPFKLIPN</sequence>
<evidence type="ECO:0000313" key="4">
    <source>
        <dbReference type="Proteomes" id="UP001552299"/>
    </source>
</evidence>
<feature type="region of interest" description="Disordered" evidence="1">
    <location>
        <begin position="66"/>
        <end position="86"/>
    </location>
</feature>
<dbReference type="Proteomes" id="UP001552299">
    <property type="component" value="Unassembled WGS sequence"/>
</dbReference>
<name>A0ABD0VAC6_DENTH</name>
<proteinExistence type="predicted"/>
<evidence type="ECO:0000313" key="3">
    <source>
        <dbReference type="EMBL" id="KAL0922020.1"/>
    </source>
</evidence>
<comment type="caution">
    <text evidence="3">The sequence shown here is derived from an EMBL/GenBank/DDBJ whole genome shotgun (WGS) entry which is preliminary data.</text>
</comment>
<feature type="compositionally biased region" description="Polar residues" evidence="1">
    <location>
        <begin position="66"/>
        <end position="76"/>
    </location>
</feature>
<dbReference type="InterPro" id="IPR038974">
    <property type="entry name" value="CIF1/2"/>
</dbReference>
<organism evidence="3 4">
    <name type="scientific">Dendrobium thyrsiflorum</name>
    <name type="common">Pinecone-like raceme dendrobium</name>
    <name type="synonym">Orchid</name>
    <dbReference type="NCBI Taxonomy" id="117978"/>
    <lineage>
        <taxon>Eukaryota</taxon>
        <taxon>Viridiplantae</taxon>
        <taxon>Streptophyta</taxon>
        <taxon>Embryophyta</taxon>
        <taxon>Tracheophyta</taxon>
        <taxon>Spermatophyta</taxon>
        <taxon>Magnoliopsida</taxon>
        <taxon>Liliopsida</taxon>
        <taxon>Asparagales</taxon>
        <taxon>Orchidaceae</taxon>
        <taxon>Epidendroideae</taxon>
        <taxon>Malaxideae</taxon>
        <taxon>Dendrobiinae</taxon>
        <taxon>Dendrobium</taxon>
    </lineage>
</organism>
<keyword evidence="2" id="KW-0732">Signal</keyword>
<reference evidence="3 4" key="1">
    <citation type="journal article" date="2024" name="Plant Biotechnol. J.">
        <title>Dendrobium thyrsiflorum genome and its molecular insights into genes involved in important horticultural traits.</title>
        <authorList>
            <person name="Chen B."/>
            <person name="Wang J.Y."/>
            <person name="Zheng P.J."/>
            <person name="Li K.L."/>
            <person name="Liang Y.M."/>
            <person name="Chen X.F."/>
            <person name="Zhang C."/>
            <person name="Zhao X."/>
            <person name="He X."/>
            <person name="Zhang G.Q."/>
            <person name="Liu Z.J."/>
            <person name="Xu Q."/>
        </authorList>
    </citation>
    <scope>NUCLEOTIDE SEQUENCE [LARGE SCALE GENOMIC DNA]</scope>
    <source>
        <strain evidence="3">GZMU011</strain>
    </source>
</reference>